<evidence type="ECO:0000313" key="5">
    <source>
        <dbReference type="EMBL" id="MEB3345337.1"/>
    </source>
</evidence>
<comment type="similarity">
    <text evidence="1">Belongs to the arginase family. Agmatinase subfamily.</text>
</comment>
<evidence type="ECO:0000256" key="3">
    <source>
        <dbReference type="ARBA" id="ARBA00022801"/>
    </source>
</evidence>
<evidence type="ECO:0000256" key="1">
    <source>
        <dbReference type="ARBA" id="ARBA00009227"/>
    </source>
</evidence>
<keyword evidence="3 4" id="KW-0378">Hydrolase</keyword>
<protein>
    <submittedName>
        <fullName evidence="5">Agmatinase</fullName>
        <ecNumber evidence="5">3.5.3.11</ecNumber>
    </submittedName>
</protein>
<organism evidence="5 6">
    <name type="scientific">Aquimarina gracilis</name>
    <dbReference type="NCBI Taxonomy" id="874422"/>
    <lineage>
        <taxon>Bacteria</taxon>
        <taxon>Pseudomonadati</taxon>
        <taxon>Bacteroidota</taxon>
        <taxon>Flavobacteriia</taxon>
        <taxon>Flavobacteriales</taxon>
        <taxon>Flavobacteriaceae</taxon>
        <taxon>Aquimarina</taxon>
    </lineage>
</organism>
<gene>
    <name evidence="5" type="primary">speB</name>
    <name evidence="5" type="ORF">U6A24_07705</name>
</gene>
<accession>A0ABU5ZV62</accession>
<dbReference type="CDD" id="cd11593">
    <property type="entry name" value="Agmatinase-like_2"/>
    <property type="match status" value="1"/>
</dbReference>
<dbReference type="InterPro" id="IPR023696">
    <property type="entry name" value="Ureohydrolase_dom_sf"/>
</dbReference>
<dbReference type="Proteomes" id="UP001327027">
    <property type="component" value="Unassembled WGS sequence"/>
</dbReference>
<dbReference type="Pfam" id="PF00491">
    <property type="entry name" value="Arginase"/>
    <property type="match status" value="1"/>
</dbReference>
<dbReference type="InterPro" id="IPR006035">
    <property type="entry name" value="Ureohydrolase"/>
</dbReference>
<evidence type="ECO:0000256" key="2">
    <source>
        <dbReference type="ARBA" id="ARBA00022723"/>
    </source>
</evidence>
<name>A0ABU5ZV62_9FLAO</name>
<keyword evidence="6" id="KW-1185">Reference proteome</keyword>
<comment type="caution">
    <text evidence="5">The sequence shown here is derived from an EMBL/GenBank/DDBJ whole genome shotgun (WGS) entry which is preliminary data.</text>
</comment>
<dbReference type="RefSeq" id="WP_324179364.1">
    <property type="nucleotide sequence ID" value="NZ_BAABAW010000008.1"/>
</dbReference>
<dbReference type="PANTHER" id="PTHR11358">
    <property type="entry name" value="ARGINASE/AGMATINASE"/>
    <property type="match status" value="1"/>
</dbReference>
<dbReference type="EMBL" id="JAYKLX010000003">
    <property type="protein sequence ID" value="MEB3345337.1"/>
    <property type="molecule type" value="Genomic_DNA"/>
</dbReference>
<dbReference type="GO" id="GO:0008783">
    <property type="term" value="F:agmatinase activity"/>
    <property type="evidence" value="ECO:0007669"/>
    <property type="project" value="UniProtKB-EC"/>
</dbReference>
<dbReference type="PIRSF" id="PIRSF036979">
    <property type="entry name" value="Arginase"/>
    <property type="match status" value="1"/>
</dbReference>
<dbReference type="PROSITE" id="PS01053">
    <property type="entry name" value="ARGINASE_1"/>
    <property type="match status" value="1"/>
</dbReference>
<proteinExistence type="inferred from homology"/>
<dbReference type="InterPro" id="IPR020855">
    <property type="entry name" value="Ureohydrolase_Mn_BS"/>
</dbReference>
<dbReference type="Gene3D" id="3.40.800.10">
    <property type="entry name" value="Ureohydrolase domain"/>
    <property type="match status" value="1"/>
</dbReference>
<keyword evidence="2" id="KW-0479">Metal-binding</keyword>
<dbReference type="InterPro" id="IPR005925">
    <property type="entry name" value="Agmatinase-rel"/>
</dbReference>
<dbReference type="EC" id="3.5.3.11" evidence="5"/>
<reference evidence="5 6" key="1">
    <citation type="journal article" date="2013" name="Int. J. Syst. Evol. Microbiol.">
        <title>Aquimarina gracilis sp. nov., isolated from the gut microflora of a mussel, Mytilus coruscus, and emended description of Aquimarina spongiae.</title>
        <authorList>
            <person name="Park S.C."/>
            <person name="Choe H.N."/>
            <person name="Baik K.S."/>
            <person name="Seong C.N."/>
        </authorList>
    </citation>
    <scope>NUCLEOTIDE SEQUENCE [LARGE SCALE GENOMIC DNA]</scope>
    <source>
        <strain evidence="5 6">PSC32</strain>
    </source>
</reference>
<sequence>MKTSNTYAGIPEKYAGYDKSQVVLIPVPYDGTSTWGKGADKGPEAFLHASENMELYDIETDSEVYTRGIHLTTPITVNDTPEAMVEEVYNTAKNHIKRNKFVTLFGGEHSISIGSIRAFDECFNNLTVLQIDAHADLRKEYNGSKYNHACAMYEANESTYLIQVGIRSMDASENLVMNDDQVFFAHEMANDDYWVDNVIDLMTDNVYITFDLDAFDPSILPATGTPEPGGLLWYETLEFLRKVFAEKNVVGFDIVELCPNTTSKASDFAAAKLYYKMLSYKFEDSEETLDDEDDISENETLKKFKSNYEEYDER</sequence>
<dbReference type="PROSITE" id="PS51409">
    <property type="entry name" value="ARGINASE_2"/>
    <property type="match status" value="1"/>
</dbReference>
<evidence type="ECO:0000313" key="6">
    <source>
        <dbReference type="Proteomes" id="UP001327027"/>
    </source>
</evidence>
<evidence type="ECO:0000256" key="4">
    <source>
        <dbReference type="RuleBase" id="RU003684"/>
    </source>
</evidence>
<dbReference type="NCBIfam" id="TIGR01230">
    <property type="entry name" value="agmatinase"/>
    <property type="match status" value="1"/>
</dbReference>
<dbReference type="PANTHER" id="PTHR11358:SF26">
    <property type="entry name" value="GUANIDINO ACID HYDROLASE, MITOCHONDRIAL"/>
    <property type="match status" value="1"/>
</dbReference>
<dbReference type="SUPFAM" id="SSF52768">
    <property type="entry name" value="Arginase/deacetylase"/>
    <property type="match status" value="1"/>
</dbReference>